<feature type="region of interest" description="Disordered" evidence="1">
    <location>
        <begin position="1"/>
        <end position="50"/>
    </location>
</feature>
<dbReference type="AlphaFoldDB" id="A0A0E0PTG2"/>
<dbReference type="Proteomes" id="UP000008022">
    <property type="component" value="Unassembled WGS sequence"/>
</dbReference>
<evidence type="ECO:0000313" key="3">
    <source>
        <dbReference type="Proteomes" id="UP000008022"/>
    </source>
</evidence>
<reference evidence="2" key="2">
    <citation type="submission" date="2015-06" db="UniProtKB">
        <authorList>
            <consortium name="EnsemblPlants"/>
        </authorList>
    </citation>
    <scope>IDENTIFICATION</scope>
</reference>
<dbReference type="Gramene" id="ORUFI06G02960.1">
    <property type="protein sequence ID" value="ORUFI06G02960.1"/>
    <property type="gene ID" value="ORUFI06G02960"/>
</dbReference>
<sequence>MERRPGRPPHRGKEDSGNVWRLSPRVSETSSRVKPAAAASASGPGGGERCPFIFSRPIKPIGHRISGAHLTVAQRVPL</sequence>
<name>A0A0E0PTG2_ORYRU</name>
<reference evidence="3" key="1">
    <citation type="submission" date="2013-06" db="EMBL/GenBank/DDBJ databases">
        <authorList>
            <person name="Zhao Q."/>
        </authorList>
    </citation>
    <scope>NUCLEOTIDE SEQUENCE</scope>
    <source>
        <strain evidence="3">cv. W1943</strain>
    </source>
</reference>
<keyword evidence="3" id="KW-1185">Reference proteome</keyword>
<dbReference type="EnsemblPlants" id="ORUFI06G02960.1">
    <property type="protein sequence ID" value="ORUFI06G02960.1"/>
    <property type="gene ID" value="ORUFI06G02960"/>
</dbReference>
<feature type="compositionally biased region" description="Basic and acidic residues" evidence="1">
    <location>
        <begin position="1"/>
        <end position="16"/>
    </location>
</feature>
<accession>A0A0E0PTG2</accession>
<evidence type="ECO:0000256" key="1">
    <source>
        <dbReference type="SAM" id="MobiDB-lite"/>
    </source>
</evidence>
<protein>
    <submittedName>
        <fullName evidence="2">Uncharacterized protein</fullName>
    </submittedName>
</protein>
<evidence type="ECO:0000313" key="2">
    <source>
        <dbReference type="EnsemblPlants" id="ORUFI06G02960.1"/>
    </source>
</evidence>
<organism evidence="2 3">
    <name type="scientific">Oryza rufipogon</name>
    <name type="common">Brownbeard rice</name>
    <name type="synonym">Asian wild rice</name>
    <dbReference type="NCBI Taxonomy" id="4529"/>
    <lineage>
        <taxon>Eukaryota</taxon>
        <taxon>Viridiplantae</taxon>
        <taxon>Streptophyta</taxon>
        <taxon>Embryophyta</taxon>
        <taxon>Tracheophyta</taxon>
        <taxon>Spermatophyta</taxon>
        <taxon>Magnoliopsida</taxon>
        <taxon>Liliopsida</taxon>
        <taxon>Poales</taxon>
        <taxon>Poaceae</taxon>
        <taxon>BOP clade</taxon>
        <taxon>Oryzoideae</taxon>
        <taxon>Oryzeae</taxon>
        <taxon>Oryzinae</taxon>
        <taxon>Oryza</taxon>
    </lineage>
</organism>
<dbReference type="HOGENOM" id="CLU_2626307_0_0_1"/>
<proteinExistence type="predicted"/>